<evidence type="ECO:0000256" key="12">
    <source>
        <dbReference type="SAM" id="Phobius"/>
    </source>
</evidence>
<dbReference type="EMBL" id="JAJTJA010000011">
    <property type="protein sequence ID" value="KAH8692130.1"/>
    <property type="molecule type" value="Genomic_DNA"/>
</dbReference>
<evidence type="ECO:0000256" key="1">
    <source>
        <dbReference type="ARBA" id="ARBA00004609"/>
    </source>
</evidence>
<comment type="function">
    <text evidence="9">Splits internally a 1,3-beta-glucan molecule and transfers the newly generated reducing end (the donor) to the non-reducing end of another 1,3-beta-glucan molecule (the acceptor) forming a 1,3-beta linkage, resulting in the elongation of 1,3-beta-glucan chains in the cell wall. Involved in cell wall morphogenesis.</text>
</comment>
<evidence type="ECO:0000259" key="13">
    <source>
        <dbReference type="SMART" id="SM00768"/>
    </source>
</evidence>
<evidence type="ECO:0000313" key="14">
    <source>
        <dbReference type="EMBL" id="KAH8692130.1"/>
    </source>
</evidence>
<dbReference type="Pfam" id="PF07983">
    <property type="entry name" value="X8"/>
    <property type="match status" value="1"/>
</dbReference>
<keyword evidence="12" id="KW-0812">Transmembrane</keyword>
<dbReference type="RefSeq" id="XP_046068127.1">
    <property type="nucleotide sequence ID" value="XM_046218611.1"/>
</dbReference>
<organism evidence="14 15">
    <name type="scientific">Talaromyces proteolyticus</name>
    <dbReference type="NCBI Taxonomy" id="1131652"/>
    <lineage>
        <taxon>Eukaryota</taxon>
        <taxon>Fungi</taxon>
        <taxon>Dikarya</taxon>
        <taxon>Ascomycota</taxon>
        <taxon>Pezizomycotina</taxon>
        <taxon>Eurotiomycetes</taxon>
        <taxon>Eurotiomycetidae</taxon>
        <taxon>Eurotiales</taxon>
        <taxon>Trichocomaceae</taxon>
        <taxon>Talaromyces</taxon>
        <taxon>Talaromyces sect. Bacilispori</taxon>
    </lineage>
</organism>
<evidence type="ECO:0000256" key="7">
    <source>
        <dbReference type="ARBA" id="ARBA00023180"/>
    </source>
</evidence>
<feature type="signal peptide" evidence="10">
    <location>
        <begin position="1"/>
        <end position="18"/>
    </location>
</feature>
<feature type="compositionally biased region" description="Gly residues" evidence="11">
    <location>
        <begin position="485"/>
        <end position="494"/>
    </location>
</feature>
<evidence type="ECO:0000256" key="4">
    <source>
        <dbReference type="ARBA" id="ARBA00022729"/>
    </source>
</evidence>
<keyword evidence="8 10" id="KW-0449">Lipoprotein</keyword>
<dbReference type="Proteomes" id="UP001201262">
    <property type="component" value="Unassembled WGS sequence"/>
</dbReference>
<evidence type="ECO:0000256" key="6">
    <source>
        <dbReference type="ARBA" id="ARBA00023157"/>
    </source>
</evidence>
<keyword evidence="7" id="KW-0325">Glycoprotein</keyword>
<feature type="region of interest" description="Disordered" evidence="11">
    <location>
        <begin position="476"/>
        <end position="498"/>
    </location>
</feature>
<dbReference type="FunFam" id="3.20.20.80:FF:000038">
    <property type="entry name" value="1,3-beta-glucanosyltransferase"/>
    <property type="match status" value="1"/>
</dbReference>
<keyword evidence="10" id="KW-0808">Transferase</keyword>
<dbReference type="Pfam" id="PF03198">
    <property type="entry name" value="Glyco_hydro_72"/>
    <property type="match status" value="1"/>
</dbReference>
<dbReference type="GeneID" id="70248898"/>
<evidence type="ECO:0000256" key="10">
    <source>
        <dbReference type="RuleBase" id="RU361209"/>
    </source>
</evidence>
<comment type="subcellular location">
    <subcellularLocation>
        <location evidence="1 10">Cell membrane</location>
        <topology evidence="1 10">Lipid-anchor</topology>
        <topology evidence="1 10">GPI-anchor</topology>
    </subcellularLocation>
</comment>
<feature type="domain" description="X8" evidence="13">
    <location>
        <begin position="374"/>
        <end position="467"/>
    </location>
</feature>
<evidence type="ECO:0000256" key="5">
    <source>
        <dbReference type="ARBA" id="ARBA00023136"/>
    </source>
</evidence>
<dbReference type="EC" id="2.4.1.-" evidence="10"/>
<dbReference type="GO" id="GO:0098552">
    <property type="term" value="C:side of membrane"/>
    <property type="evidence" value="ECO:0007669"/>
    <property type="project" value="UniProtKB-KW"/>
</dbReference>
<accession>A0AAD4KHY8</accession>
<dbReference type="SUPFAM" id="SSF51445">
    <property type="entry name" value="(Trans)glycosidases"/>
    <property type="match status" value="1"/>
</dbReference>
<comment type="caution">
    <text evidence="14">The sequence shown here is derived from an EMBL/GenBank/DDBJ whole genome shotgun (WGS) entry which is preliminary data.</text>
</comment>
<keyword evidence="6" id="KW-1015">Disulfide bond</keyword>
<comment type="similarity">
    <text evidence="2 10">Belongs to the glycosyl hydrolase 72 family.</text>
</comment>
<dbReference type="GO" id="GO:0071970">
    <property type="term" value="P:fungal-type cell wall (1-&gt;3)-beta-D-glucan biosynthetic process"/>
    <property type="evidence" value="ECO:0007669"/>
    <property type="project" value="TreeGrafter"/>
</dbReference>
<dbReference type="InterPro" id="IPR017853">
    <property type="entry name" value="GH"/>
</dbReference>
<keyword evidence="4 10" id="KW-0732">Signal</keyword>
<dbReference type="AlphaFoldDB" id="A0AAD4KHY8"/>
<evidence type="ECO:0000256" key="3">
    <source>
        <dbReference type="ARBA" id="ARBA00022622"/>
    </source>
</evidence>
<dbReference type="GO" id="GO:0042124">
    <property type="term" value="F:1,3-beta-glucanosyltransferase activity"/>
    <property type="evidence" value="ECO:0007669"/>
    <property type="project" value="TreeGrafter"/>
</dbReference>
<feature type="transmembrane region" description="Helical" evidence="12">
    <location>
        <begin position="514"/>
        <end position="534"/>
    </location>
</feature>
<gene>
    <name evidence="14" type="ORF">BGW36DRAFT_400219</name>
</gene>
<evidence type="ECO:0000256" key="2">
    <source>
        <dbReference type="ARBA" id="ARBA00007528"/>
    </source>
</evidence>
<evidence type="ECO:0000256" key="8">
    <source>
        <dbReference type="ARBA" id="ARBA00023288"/>
    </source>
</evidence>
<dbReference type="PANTHER" id="PTHR31468">
    <property type="entry name" value="1,3-BETA-GLUCANOSYLTRANSFERASE GAS1"/>
    <property type="match status" value="1"/>
</dbReference>
<feature type="chain" id="PRO_5041783494" description="1,3-beta-glucanosyltransferase" evidence="10">
    <location>
        <begin position="19"/>
        <end position="535"/>
    </location>
</feature>
<keyword evidence="12" id="KW-1133">Transmembrane helix</keyword>
<evidence type="ECO:0000256" key="9">
    <source>
        <dbReference type="ARBA" id="ARBA00025026"/>
    </source>
</evidence>
<dbReference type="Gene3D" id="3.20.20.80">
    <property type="entry name" value="Glycosidases"/>
    <property type="match status" value="1"/>
</dbReference>
<name>A0AAD4KHY8_9EURO</name>
<sequence length="535" mass="56539">MFFSTITGAALLAGSAVAANLPTIDIKGSKFFYSNNGTQFFLRGVAYQEPSPSTNTNGYIDPLATLSSCQRDIPYLQSLNTNTIRVYSVDPTQNHDDCMNAFADADIYVLVDLSAPNNGSINQNDPLWNTDLYSRYTAVIDNMNKYSNLLGFFAGNEVINSANTTAAASYVKAVVRDAKAYIKQKNYRSIGVGYAAADVSSIRVQLADYLNCGDESDSIDFFGDNVYEWCDPSTYTSSGYDQIVKNFSSYSVPYFFAEYGCLSPANGRTFKNIPTMYGDQMTGVLNGGVVFEYFEQTNKLGLVTLDGNSVSKLPDFKNFQTEIATVSPSPTPSSKYSPSNSAAACPTVDAVWAASSNLPPTPNEDLCNCMMSTLSCAVKSSFSSKSFAQLYSQLGGYKNKDVLAGVNHNSTSGVYGAYSMCSEIQKLSFAVNDYYNDQSDENKSSACDFGGAATSTTSSSPSGTCSSLLNEAASGTGTVTSAPSGTGGSGGGSGAATSSGLAMPMHSPSAMVVGAWQLAAYVAVAAFTGAGMILL</sequence>
<dbReference type="InterPro" id="IPR004886">
    <property type="entry name" value="Glucanosyltransferase"/>
</dbReference>
<keyword evidence="3 10" id="KW-0336">GPI-anchor</keyword>
<evidence type="ECO:0000313" key="15">
    <source>
        <dbReference type="Proteomes" id="UP001201262"/>
    </source>
</evidence>
<dbReference type="SMART" id="SM00768">
    <property type="entry name" value="X8"/>
    <property type="match status" value="1"/>
</dbReference>
<proteinExistence type="inferred from homology"/>
<dbReference type="InterPro" id="IPR012946">
    <property type="entry name" value="X8"/>
</dbReference>
<dbReference type="PANTHER" id="PTHR31468:SF2">
    <property type="entry name" value="1,3-BETA-GLUCANOSYLTRANSFERASE GAS1"/>
    <property type="match status" value="1"/>
</dbReference>
<evidence type="ECO:0000256" key="11">
    <source>
        <dbReference type="SAM" id="MobiDB-lite"/>
    </source>
</evidence>
<keyword evidence="5 10" id="KW-0472">Membrane</keyword>
<reference evidence="14" key="1">
    <citation type="submission" date="2021-12" db="EMBL/GenBank/DDBJ databases">
        <title>Convergent genome expansion in fungi linked to evolution of root-endophyte symbiosis.</title>
        <authorList>
            <consortium name="DOE Joint Genome Institute"/>
            <person name="Ke Y.-H."/>
            <person name="Bonito G."/>
            <person name="Liao H.-L."/>
            <person name="Looney B."/>
            <person name="Rojas-Flechas A."/>
            <person name="Nash J."/>
            <person name="Hameed K."/>
            <person name="Schadt C."/>
            <person name="Martin F."/>
            <person name="Crous P.W."/>
            <person name="Miettinen O."/>
            <person name="Magnuson J.K."/>
            <person name="Labbe J."/>
            <person name="Jacobson D."/>
            <person name="Doktycz M.J."/>
            <person name="Veneault-Fourrey C."/>
            <person name="Kuo A."/>
            <person name="Mondo S."/>
            <person name="Calhoun S."/>
            <person name="Riley R."/>
            <person name="Ohm R."/>
            <person name="LaButti K."/>
            <person name="Andreopoulos B."/>
            <person name="Pangilinan J."/>
            <person name="Nolan M."/>
            <person name="Tritt A."/>
            <person name="Clum A."/>
            <person name="Lipzen A."/>
            <person name="Daum C."/>
            <person name="Barry K."/>
            <person name="Grigoriev I.V."/>
            <person name="Vilgalys R."/>
        </authorList>
    </citation>
    <scope>NUCLEOTIDE SEQUENCE</scope>
    <source>
        <strain evidence="14">PMI_201</strain>
    </source>
</reference>
<dbReference type="GO" id="GO:0005886">
    <property type="term" value="C:plasma membrane"/>
    <property type="evidence" value="ECO:0007669"/>
    <property type="project" value="UniProtKB-SubCell"/>
</dbReference>
<dbReference type="Gene3D" id="1.20.58.1040">
    <property type="match status" value="1"/>
</dbReference>
<protein>
    <recommendedName>
        <fullName evidence="10">1,3-beta-glucanosyltransferase</fullName>
        <ecNumber evidence="10">2.4.1.-</ecNumber>
    </recommendedName>
</protein>
<dbReference type="GO" id="GO:0031505">
    <property type="term" value="P:fungal-type cell wall organization"/>
    <property type="evidence" value="ECO:0007669"/>
    <property type="project" value="TreeGrafter"/>
</dbReference>
<keyword evidence="15" id="KW-1185">Reference proteome</keyword>